<dbReference type="OrthoDB" id="9773249at2"/>
<evidence type="ECO:0000313" key="3">
    <source>
        <dbReference type="Proteomes" id="UP000182835"/>
    </source>
</evidence>
<sequence>MEKKKIETQQEIAVLYPVIVEIWQEWFTPIIGAKQVDFMLDNYQSKENIEAEIKRGARYFALLKEDEMIGYTAYEIKDTAIYISKLYIKKEFRGQGLMREIFTWYDNLSEKLGLKQQLRVNRNNAHSIAVYEHCGFKIVATKDDEIGNGFIMNDYILEK</sequence>
<reference evidence="2 3" key="1">
    <citation type="submission" date="2014-12" db="EMBL/GenBank/DDBJ databases">
        <title>Draft genome sequences of 29 type strains of Enterococci.</title>
        <authorList>
            <person name="Zhong Z."/>
            <person name="Sun Z."/>
            <person name="Liu W."/>
            <person name="Zhang W."/>
            <person name="Zhang H."/>
        </authorList>
    </citation>
    <scope>NUCLEOTIDE SEQUENCE [LARGE SCALE GENOMIC DNA]</scope>
    <source>
        <strain evidence="2 3">DSM 21207</strain>
    </source>
</reference>
<proteinExistence type="predicted"/>
<dbReference type="EMBL" id="JXKG01000001">
    <property type="protein sequence ID" value="OJG16805.1"/>
    <property type="molecule type" value="Genomic_DNA"/>
</dbReference>
<dbReference type="Pfam" id="PF00583">
    <property type="entry name" value="Acetyltransf_1"/>
    <property type="match status" value="1"/>
</dbReference>
<organism evidence="2 3">
    <name type="scientific">Enterococcus canintestini</name>
    <dbReference type="NCBI Taxonomy" id="317010"/>
    <lineage>
        <taxon>Bacteria</taxon>
        <taxon>Bacillati</taxon>
        <taxon>Bacillota</taxon>
        <taxon>Bacilli</taxon>
        <taxon>Lactobacillales</taxon>
        <taxon>Enterococcaceae</taxon>
        <taxon>Enterococcus</taxon>
    </lineage>
</organism>
<accession>A0A1L8RAP8</accession>
<dbReference type="CDD" id="cd04301">
    <property type="entry name" value="NAT_SF"/>
    <property type="match status" value="1"/>
</dbReference>
<dbReference type="PROSITE" id="PS51186">
    <property type="entry name" value="GNAT"/>
    <property type="match status" value="1"/>
</dbReference>
<evidence type="ECO:0000313" key="2">
    <source>
        <dbReference type="EMBL" id="OJG16805.1"/>
    </source>
</evidence>
<dbReference type="GO" id="GO:0016747">
    <property type="term" value="F:acyltransferase activity, transferring groups other than amino-acyl groups"/>
    <property type="evidence" value="ECO:0007669"/>
    <property type="project" value="InterPro"/>
</dbReference>
<dbReference type="AlphaFoldDB" id="A0A1L8RAP8"/>
<evidence type="ECO:0000259" key="1">
    <source>
        <dbReference type="PROSITE" id="PS51186"/>
    </source>
</evidence>
<feature type="domain" description="N-acetyltransferase" evidence="1">
    <location>
        <begin position="6"/>
        <end position="157"/>
    </location>
</feature>
<gene>
    <name evidence="2" type="ORF">RU96_GL000272</name>
</gene>
<dbReference type="InterPro" id="IPR000182">
    <property type="entry name" value="GNAT_dom"/>
</dbReference>
<dbReference type="Gene3D" id="3.40.630.30">
    <property type="match status" value="1"/>
</dbReference>
<dbReference type="Proteomes" id="UP000182835">
    <property type="component" value="Unassembled WGS sequence"/>
</dbReference>
<dbReference type="SUPFAM" id="SSF55729">
    <property type="entry name" value="Acyl-CoA N-acyltransferases (Nat)"/>
    <property type="match status" value="1"/>
</dbReference>
<dbReference type="RefSeq" id="WP_071863752.1">
    <property type="nucleotide sequence ID" value="NZ_JBHLVQ010000015.1"/>
</dbReference>
<name>A0A1L8RAP8_9ENTE</name>
<dbReference type="InterPro" id="IPR016181">
    <property type="entry name" value="Acyl_CoA_acyltransferase"/>
</dbReference>
<comment type="caution">
    <text evidence="2">The sequence shown here is derived from an EMBL/GenBank/DDBJ whole genome shotgun (WGS) entry which is preliminary data.</text>
</comment>
<dbReference type="STRING" id="317010.RU96_GL000272"/>
<protein>
    <recommendedName>
        <fullName evidence="1">N-acetyltransferase domain-containing protein</fullName>
    </recommendedName>
</protein>